<dbReference type="Pfam" id="PF06283">
    <property type="entry name" value="ThuA"/>
    <property type="match status" value="1"/>
</dbReference>
<sequence>MLFYKTGPFNNMPETPRQLPFRVLALSKTAGYRHECIPASIAALRALGDRTGLFTLDTTEDAEIFTPDTLAGYATVIFLHTTGPFLNDAQLTALQSYIRSGGGFVGVHAAASGNKHSEWYGRLVGAHFDYHPAPEEGTLVIEDAEHEIMSGNLDKERRWMDEWYNFKTHPRENTNLRVLIRGDTSSFQGGNMGHDHPLVWCQEFEGGRSFYTALGHFDEAYEDEWFMSQLEHAIVWTSRIGSEGGQGKAALNIS</sequence>
<dbReference type="InterPro" id="IPR029062">
    <property type="entry name" value="Class_I_gatase-like"/>
</dbReference>
<evidence type="ECO:0000313" key="2">
    <source>
        <dbReference type="EMBL" id="RSL81744.1"/>
    </source>
</evidence>
<dbReference type="PANTHER" id="PTHR40469">
    <property type="entry name" value="SECRETED GLYCOSYL HYDROLASE"/>
    <property type="match status" value="1"/>
</dbReference>
<dbReference type="EMBL" id="NKCL01000115">
    <property type="protein sequence ID" value="RSL81744.1"/>
    <property type="molecule type" value="Genomic_DNA"/>
</dbReference>
<protein>
    <recommendedName>
        <fullName evidence="1">ThuA-like domain-containing protein</fullName>
    </recommendedName>
</protein>
<evidence type="ECO:0000259" key="1">
    <source>
        <dbReference type="Pfam" id="PF06283"/>
    </source>
</evidence>
<dbReference type="SUPFAM" id="SSF52317">
    <property type="entry name" value="Class I glutamine amidotransferase-like"/>
    <property type="match status" value="1"/>
</dbReference>
<proteinExistence type="predicted"/>
<feature type="domain" description="ThuA-like" evidence="1">
    <location>
        <begin position="22"/>
        <end position="237"/>
    </location>
</feature>
<evidence type="ECO:0000313" key="3">
    <source>
        <dbReference type="Proteomes" id="UP000287972"/>
    </source>
</evidence>
<organism evidence="2 3">
    <name type="scientific">Fusarium floridanum</name>
    <dbReference type="NCBI Taxonomy" id="1325733"/>
    <lineage>
        <taxon>Eukaryota</taxon>
        <taxon>Fungi</taxon>
        <taxon>Dikarya</taxon>
        <taxon>Ascomycota</taxon>
        <taxon>Pezizomycotina</taxon>
        <taxon>Sordariomycetes</taxon>
        <taxon>Hypocreomycetidae</taxon>
        <taxon>Hypocreales</taxon>
        <taxon>Nectriaceae</taxon>
        <taxon>Fusarium</taxon>
        <taxon>Fusarium solani species complex</taxon>
    </lineage>
</organism>
<accession>A0A428RW42</accession>
<dbReference type="Proteomes" id="UP000287972">
    <property type="component" value="Unassembled WGS sequence"/>
</dbReference>
<comment type="caution">
    <text evidence="2">The sequence shown here is derived from an EMBL/GenBank/DDBJ whole genome shotgun (WGS) entry which is preliminary data.</text>
</comment>
<dbReference type="Gene3D" id="3.40.50.880">
    <property type="match status" value="1"/>
</dbReference>
<reference evidence="2 3" key="1">
    <citation type="submission" date="2017-06" db="EMBL/GenBank/DDBJ databases">
        <title>Comparative genomic analysis of Ambrosia Fusariam Clade fungi.</title>
        <authorList>
            <person name="Stajich J.E."/>
            <person name="Carrillo J."/>
            <person name="Kijimoto T."/>
            <person name="Eskalen A."/>
            <person name="O'Donnell K."/>
            <person name="Kasson M."/>
        </authorList>
    </citation>
    <scope>NUCLEOTIDE SEQUENCE [LARGE SCALE GENOMIC DNA]</scope>
    <source>
        <strain evidence="2 3">NRRL62606</strain>
    </source>
</reference>
<dbReference type="PANTHER" id="PTHR40469:SF2">
    <property type="entry name" value="GALACTOSE-BINDING DOMAIN-LIKE SUPERFAMILY PROTEIN"/>
    <property type="match status" value="1"/>
</dbReference>
<gene>
    <name evidence="2" type="ORF">CEP51_005612</name>
</gene>
<name>A0A428RW42_9HYPO</name>
<keyword evidence="3" id="KW-1185">Reference proteome</keyword>
<dbReference type="AlphaFoldDB" id="A0A428RW42"/>
<dbReference type="InterPro" id="IPR029010">
    <property type="entry name" value="ThuA-like"/>
</dbReference>